<accession>A0A914UQQ1</accession>
<sequence>MATDGSTVDCLQGNPLVYAVKCINGTFGVVKKGTSRLRCTTCGEASRCAHLATLKGQAVEHIFADDLAFENADKNAKTVSVVSQRPIPCPPRRLVNISDIGAVLVEAADGLMFLYLSSFVISAQPLVAMWQMLKMMQTFAGISAGSKTFRLMLFKDAWMAFTNLLKVYVDKLMLCNEPGCGQYPMTIILDGHALGLRQQLLDQAVKDQMAAHRPDAPVLEGGRAFDPWLAKHRSSLELLLETLPIFTAALGEVRRWEGALPQEVRLLIIDMLRIYDATFEMAPRPSDSNSIRPNGAPEKTAYFPQWLVIKRLELYKSDGSEKELEAADLCNKAPQGAPDPFAGNRCLLVPSRRVLRVQHNGSTGVSKNAFRCVHHSLASPPPPAPNRL</sequence>
<proteinExistence type="predicted"/>
<evidence type="ECO:0000313" key="2">
    <source>
        <dbReference type="WBParaSite" id="PSAMB.scaffold1184size34806.g11599.t1"/>
    </source>
</evidence>
<organism evidence="1 2">
    <name type="scientific">Plectus sambesii</name>
    <dbReference type="NCBI Taxonomy" id="2011161"/>
    <lineage>
        <taxon>Eukaryota</taxon>
        <taxon>Metazoa</taxon>
        <taxon>Ecdysozoa</taxon>
        <taxon>Nematoda</taxon>
        <taxon>Chromadorea</taxon>
        <taxon>Plectida</taxon>
        <taxon>Plectina</taxon>
        <taxon>Plectoidea</taxon>
        <taxon>Plectidae</taxon>
        <taxon>Plectus</taxon>
    </lineage>
</organism>
<evidence type="ECO:0000313" key="1">
    <source>
        <dbReference type="Proteomes" id="UP000887566"/>
    </source>
</evidence>
<name>A0A914UQQ1_9BILA</name>
<dbReference type="Proteomes" id="UP000887566">
    <property type="component" value="Unplaced"/>
</dbReference>
<dbReference type="WBParaSite" id="PSAMB.scaffold1184size34806.g11599.t1">
    <property type="protein sequence ID" value="PSAMB.scaffold1184size34806.g11599.t1"/>
    <property type="gene ID" value="PSAMB.scaffold1184size34806.g11599"/>
</dbReference>
<protein>
    <submittedName>
        <fullName evidence="2">Uncharacterized protein</fullName>
    </submittedName>
</protein>
<keyword evidence="1" id="KW-1185">Reference proteome</keyword>
<reference evidence="2" key="1">
    <citation type="submission" date="2022-11" db="UniProtKB">
        <authorList>
            <consortium name="WormBaseParasite"/>
        </authorList>
    </citation>
    <scope>IDENTIFICATION</scope>
</reference>
<dbReference type="AlphaFoldDB" id="A0A914UQQ1"/>